<reference evidence="1" key="1">
    <citation type="submission" date="2020-08" db="EMBL/GenBank/DDBJ databases">
        <title>Genome public.</title>
        <authorList>
            <person name="Liu C."/>
            <person name="Sun Q."/>
        </authorList>
    </citation>
    <scope>NUCLEOTIDE SEQUENCE</scope>
    <source>
        <strain evidence="1">NSJ-53</strain>
    </source>
</reference>
<dbReference type="RefSeq" id="WP_249316251.1">
    <property type="nucleotide sequence ID" value="NZ_JACRSR010000002.1"/>
</dbReference>
<dbReference type="Proteomes" id="UP000623172">
    <property type="component" value="Unassembled WGS sequence"/>
</dbReference>
<dbReference type="AlphaFoldDB" id="A0A926D588"/>
<protein>
    <submittedName>
        <fullName evidence="1">Uncharacterized protein</fullName>
    </submittedName>
</protein>
<comment type="caution">
    <text evidence="1">The sequence shown here is derived from an EMBL/GenBank/DDBJ whole genome shotgun (WGS) entry which is preliminary data.</text>
</comment>
<sequence length="258" mass="28112">MICCSNKVHNHCIPCEKKCSCNCNCGCNTSCCNLPKINYTDAQPLYTDSFEYQCTLEEKTLGEQVLSLDDYETTINFTCTSGVLSSIQNARIFPTGAPFIDNIAMGEEPDPCDCNDEYPYKYTFDLVIPVALLAQDCQGNYVNGSGFVTLSALPLELDESIDSFMGSSHLVPTIQSLSISLKAVCGNCFTVILDGTLVIHQVKTVTVKTPYQVCEGRSGNASVGTAFQCKGCHCGCSCKCECKCPPPRPPRPQPRWIA</sequence>
<accession>A0A926D588</accession>
<organism evidence="1 2">
    <name type="scientific">Gehongia tenuis</name>
    <dbReference type="NCBI Taxonomy" id="2763655"/>
    <lineage>
        <taxon>Bacteria</taxon>
        <taxon>Bacillati</taxon>
        <taxon>Bacillota</taxon>
        <taxon>Clostridia</taxon>
        <taxon>Christensenellales</taxon>
        <taxon>Christensenellaceae</taxon>
        <taxon>Gehongia</taxon>
    </lineage>
</organism>
<gene>
    <name evidence="1" type="ORF">H8696_07220</name>
</gene>
<evidence type="ECO:0000313" key="1">
    <source>
        <dbReference type="EMBL" id="MBC8531639.1"/>
    </source>
</evidence>
<name>A0A926D588_9FIRM</name>
<evidence type="ECO:0000313" key="2">
    <source>
        <dbReference type="Proteomes" id="UP000623172"/>
    </source>
</evidence>
<keyword evidence="2" id="KW-1185">Reference proteome</keyword>
<proteinExistence type="predicted"/>
<dbReference type="EMBL" id="JACRSR010000002">
    <property type="protein sequence ID" value="MBC8531639.1"/>
    <property type="molecule type" value="Genomic_DNA"/>
</dbReference>